<feature type="region of interest" description="Disordered" evidence="1">
    <location>
        <begin position="1"/>
        <end position="43"/>
    </location>
</feature>
<name>A0A1K2I3Y6_9LACO</name>
<evidence type="ECO:0000256" key="1">
    <source>
        <dbReference type="SAM" id="MobiDB-lite"/>
    </source>
</evidence>
<proteinExistence type="predicted"/>
<dbReference type="EMBL" id="LT634362">
    <property type="protein sequence ID" value="SFZ86953.1"/>
    <property type="molecule type" value="Genomic_DNA"/>
</dbReference>
<feature type="compositionally biased region" description="Basic and acidic residues" evidence="1">
    <location>
        <begin position="25"/>
        <end position="36"/>
    </location>
</feature>
<evidence type="ECO:0000313" key="2">
    <source>
        <dbReference type="EMBL" id="SFZ86953.1"/>
    </source>
</evidence>
<gene>
    <name evidence="2" type="ORF">LREN565_0066</name>
</gene>
<protein>
    <submittedName>
        <fullName evidence="2">Uncharacterized protein</fullName>
    </submittedName>
</protein>
<dbReference type="AlphaFoldDB" id="A0A1K2I3Y6"/>
<reference evidence="2" key="1">
    <citation type="submission" date="2016-11" db="EMBL/GenBank/DDBJ databases">
        <authorList>
            <person name="Jaros S."/>
            <person name="Januszkiewicz K."/>
            <person name="Wedrychowicz H."/>
        </authorList>
    </citation>
    <scope>NUCLEOTIDE SEQUENCE</scope>
    <source>
        <strain evidence="2">ACA-DC 565</strain>
    </source>
</reference>
<sequence>MFHQSRTFYVSREAKRPHHASQNQHHGDFFDDHSIEKINVNTN</sequence>
<organism evidence="2">
    <name type="scientific">Loigolactobacillus rennini</name>
    <dbReference type="NCBI Taxonomy" id="238013"/>
    <lineage>
        <taxon>Bacteria</taxon>
        <taxon>Bacillati</taxon>
        <taxon>Bacillota</taxon>
        <taxon>Bacilli</taxon>
        <taxon>Lactobacillales</taxon>
        <taxon>Lactobacillaceae</taxon>
        <taxon>Loigolactobacillus</taxon>
    </lineage>
</organism>
<accession>A0A1K2I3Y6</accession>